<evidence type="ECO:0000313" key="2">
    <source>
        <dbReference type="EMBL" id="PZT65862.1"/>
    </source>
</evidence>
<sequence>MGSDAKNLMSDGNVQIVKTGEVIGATQLTEGELIVEAGGRAENNTVGTGAGWLKVATGGIAKCTQYGNNGTLSVSDGAIATDIVQSEGGAISLSTLATVNGRHPEGEFSVDQGYACGLLLENGGNLRVLEGHRAEKIILDQEGGLLVNGTTSAVVVDEGGELLVYPGGEASNCEINQGGVFMLAGKANDTLLAGGTMNNLGGEDSDTIVENGSIYRLGTDGLQLYSSGKTQTLSVNVGGRAEVHAGTLENAVIQGGTVILLSPTSADENFVVEEDRAPVELTGSVALLDGASMIIGYGADLQQSTITVQQGGVLILDGSTVKGDSVTFSIGNINLNGGKLWLITGAATHVQLKVKRLRGEGAICLQTSAKEISPDFINVKGEVTGDIHVEITDASRQTLCNALKLQPDEDGIGATLQPA</sequence>
<dbReference type="AlphaFoldDB" id="A0A2W6PBR9"/>
<dbReference type="InterPro" id="IPR004899">
    <property type="entry name" value="Pertactin_central"/>
</dbReference>
<dbReference type="NCBIfam" id="TIGR04415">
    <property type="entry name" value="O_hepto_targRPT"/>
    <property type="match status" value="1"/>
</dbReference>
<evidence type="ECO:0000313" key="3">
    <source>
        <dbReference type="Proteomes" id="UP000249482"/>
    </source>
</evidence>
<dbReference type="Pfam" id="PF03212">
    <property type="entry name" value="Pertactin"/>
    <property type="match status" value="1"/>
</dbReference>
<dbReference type="EMBL" id="QKWZ01000359">
    <property type="protein sequence ID" value="PZT65862.1"/>
    <property type="molecule type" value="Genomic_DNA"/>
</dbReference>
<dbReference type="Gene3D" id="2.160.20.20">
    <property type="match status" value="2"/>
</dbReference>
<dbReference type="InterPro" id="IPR030930">
    <property type="entry name" value="AIDA"/>
</dbReference>
<name>A0A2W6PBR9_ECOLX</name>
<evidence type="ECO:0000259" key="1">
    <source>
        <dbReference type="Pfam" id="PF03212"/>
    </source>
</evidence>
<dbReference type="Proteomes" id="UP000249482">
    <property type="component" value="Unassembled WGS sequence"/>
</dbReference>
<accession>A0A2W6PBR9</accession>
<dbReference type="SUPFAM" id="SSF51126">
    <property type="entry name" value="Pectin lyase-like"/>
    <property type="match status" value="1"/>
</dbReference>
<dbReference type="NCBIfam" id="NF007409">
    <property type="entry name" value="PRK09945.1"/>
    <property type="match status" value="1"/>
</dbReference>
<dbReference type="InterPro" id="IPR012332">
    <property type="entry name" value="Autotransporter_pectin_lyase_C"/>
</dbReference>
<proteinExistence type="predicted"/>
<gene>
    <name evidence="2" type="ORF">DNQ45_14000</name>
</gene>
<dbReference type="Pfam" id="PF16168">
    <property type="entry name" value="AIDA"/>
    <property type="match status" value="1"/>
</dbReference>
<feature type="domain" description="Pertactin central region" evidence="1">
    <location>
        <begin position="331"/>
        <end position="404"/>
    </location>
</feature>
<organism evidence="2 3">
    <name type="scientific">Escherichia coli</name>
    <dbReference type="NCBI Taxonomy" id="562"/>
    <lineage>
        <taxon>Bacteria</taxon>
        <taxon>Pseudomonadati</taxon>
        <taxon>Pseudomonadota</taxon>
        <taxon>Gammaproteobacteria</taxon>
        <taxon>Enterobacterales</taxon>
        <taxon>Enterobacteriaceae</taxon>
        <taxon>Escherichia</taxon>
    </lineage>
</organism>
<protein>
    <recommendedName>
        <fullName evidence="1">Pertactin central region domain-containing protein</fullName>
    </recommendedName>
</protein>
<dbReference type="InterPro" id="IPR011050">
    <property type="entry name" value="Pectin_lyase_fold/virulence"/>
</dbReference>
<comment type="caution">
    <text evidence="2">The sequence shown here is derived from an EMBL/GenBank/DDBJ whole genome shotgun (WGS) entry which is preliminary data.</text>
</comment>
<reference evidence="2 3" key="1">
    <citation type="submission" date="2018-06" db="EMBL/GenBank/DDBJ databases">
        <title>Draft genome sequence of mcr-1-harboring Escherichia coli isolated from wound infection of a hospitalized patient, in Bolivia.</title>
        <authorList>
            <person name="Munoz M.E."/>
            <person name="Moura Q."/>
            <person name="Ventura P.R.M."/>
            <person name="Bustos L.R."/>
            <person name="Ovando B.G."/>
            <person name="Terrazas D.I.V."/>
            <person name="Yarhui N.B."/>
            <person name="Cerdeira L."/>
            <person name="Lincopan N."/>
        </authorList>
    </citation>
    <scope>NUCLEOTIDE SEQUENCE [LARGE SCALE GENOMIC DNA]</scope>
    <source>
        <strain evidence="2 3">EcMLT</strain>
    </source>
</reference>